<evidence type="ECO:0000259" key="2">
    <source>
        <dbReference type="Pfam" id="PF14467"/>
    </source>
</evidence>
<feature type="chain" id="PRO_5017760505" evidence="1">
    <location>
        <begin position="24"/>
        <end position="170"/>
    </location>
</feature>
<dbReference type="Gene3D" id="2.60.40.3340">
    <property type="entry name" value="Domain of unknown function DUF4426"/>
    <property type="match status" value="1"/>
</dbReference>
<name>A0A3D8VCT7_9GAMM</name>
<dbReference type="Pfam" id="PF14467">
    <property type="entry name" value="DUF4426"/>
    <property type="match status" value="1"/>
</dbReference>
<gene>
    <name evidence="3" type="ORF">DX912_11090</name>
</gene>
<dbReference type="RefSeq" id="WP_115842613.1">
    <property type="nucleotide sequence ID" value="NZ_CP183976.1"/>
</dbReference>
<dbReference type="InterPro" id="IPR025218">
    <property type="entry name" value="DUF4426"/>
</dbReference>
<feature type="domain" description="DUF4426" evidence="2">
    <location>
        <begin position="46"/>
        <end position="169"/>
    </location>
</feature>
<dbReference type="EMBL" id="QTJR01000006">
    <property type="protein sequence ID" value="RDY67242.1"/>
    <property type="molecule type" value="Genomic_DNA"/>
</dbReference>
<dbReference type="PROSITE" id="PS51257">
    <property type="entry name" value="PROKAR_LIPOPROTEIN"/>
    <property type="match status" value="1"/>
</dbReference>
<dbReference type="Proteomes" id="UP000256829">
    <property type="component" value="Unassembled WGS sequence"/>
</dbReference>
<evidence type="ECO:0000313" key="3">
    <source>
        <dbReference type="EMBL" id="RDY67242.1"/>
    </source>
</evidence>
<keyword evidence="4" id="KW-1185">Reference proteome</keyword>
<evidence type="ECO:0000313" key="4">
    <source>
        <dbReference type="Proteomes" id="UP000256829"/>
    </source>
</evidence>
<reference evidence="3 4" key="1">
    <citation type="submission" date="2018-08" db="EMBL/GenBank/DDBJ databases">
        <title>Lysobacter soli KCTC 22011, whole genome shotgun sequence.</title>
        <authorList>
            <person name="Zhang X."/>
            <person name="Feng G."/>
            <person name="Zhu H."/>
        </authorList>
    </citation>
    <scope>NUCLEOTIDE SEQUENCE [LARGE SCALE GENOMIC DNA]</scope>
    <source>
        <strain evidence="3 4">KCTC 22011</strain>
    </source>
</reference>
<keyword evidence="1" id="KW-0732">Signal</keyword>
<accession>A0A3D8VCT7</accession>
<protein>
    <submittedName>
        <fullName evidence="3">DUF4426 domain-containing protein</fullName>
    </submittedName>
</protein>
<sequence length="170" mass="17906">MHVPSPRHAFAASLLSVALTACGGSAPPGPPSAPASASASQEAVSRIGDVTIRASAIPTSTLSEPVARQYGIARNDDTVMLLIGVRQGEGAQETALPARIVATASDLRGRKHVIDMRELRSGDPGSPQALLDYVGTVEVSPPDTLRFDVQIVRENGATSQMQFSRDFYPR</sequence>
<comment type="caution">
    <text evidence="3">The sequence shown here is derived from an EMBL/GenBank/DDBJ whole genome shotgun (WGS) entry which is preliminary data.</text>
</comment>
<feature type="signal peptide" evidence="1">
    <location>
        <begin position="1"/>
        <end position="23"/>
    </location>
</feature>
<proteinExistence type="predicted"/>
<dbReference type="AlphaFoldDB" id="A0A3D8VCT7"/>
<organism evidence="3 4">
    <name type="scientific">Lysobacter soli</name>
    <dbReference type="NCBI Taxonomy" id="453783"/>
    <lineage>
        <taxon>Bacteria</taxon>
        <taxon>Pseudomonadati</taxon>
        <taxon>Pseudomonadota</taxon>
        <taxon>Gammaproteobacteria</taxon>
        <taxon>Lysobacterales</taxon>
        <taxon>Lysobacteraceae</taxon>
        <taxon>Lysobacter</taxon>
    </lineage>
</organism>
<evidence type="ECO:0000256" key="1">
    <source>
        <dbReference type="SAM" id="SignalP"/>
    </source>
</evidence>